<accession>A0ABP0R5F9</accession>
<evidence type="ECO:0000313" key="2">
    <source>
        <dbReference type="EMBL" id="CAK9095792.1"/>
    </source>
</evidence>
<comment type="caution">
    <text evidence="2">The sequence shown here is derived from an EMBL/GenBank/DDBJ whole genome shotgun (WGS) entry which is preliminary data.</text>
</comment>
<reference evidence="2 3" key="1">
    <citation type="submission" date="2024-02" db="EMBL/GenBank/DDBJ databases">
        <authorList>
            <person name="Chen Y."/>
            <person name="Shah S."/>
            <person name="Dougan E. K."/>
            <person name="Thang M."/>
            <person name="Chan C."/>
        </authorList>
    </citation>
    <scope>NUCLEOTIDE SEQUENCE [LARGE SCALE GENOMIC DNA]</scope>
</reference>
<dbReference type="EMBL" id="CAXAMN010025528">
    <property type="protein sequence ID" value="CAK9095792.1"/>
    <property type="molecule type" value="Genomic_DNA"/>
</dbReference>
<protein>
    <submittedName>
        <fullName evidence="2">Uncharacterized protein</fullName>
    </submittedName>
</protein>
<proteinExistence type="predicted"/>
<organism evidence="2 3">
    <name type="scientific">Durusdinium trenchii</name>
    <dbReference type="NCBI Taxonomy" id="1381693"/>
    <lineage>
        <taxon>Eukaryota</taxon>
        <taxon>Sar</taxon>
        <taxon>Alveolata</taxon>
        <taxon>Dinophyceae</taxon>
        <taxon>Suessiales</taxon>
        <taxon>Symbiodiniaceae</taxon>
        <taxon>Durusdinium</taxon>
    </lineage>
</organism>
<keyword evidence="3" id="KW-1185">Reference proteome</keyword>
<gene>
    <name evidence="1" type="ORF">CCMP2556_LOCUS43881</name>
    <name evidence="2" type="ORF">CCMP2556_LOCUS45593</name>
</gene>
<name>A0ABP0R5F9_9DINO</name>
<evidence type="ECO:0000313" key="3">
    <source>
        <dbReference type="Proteomes" id="UP001642484"/>
    </source>
</evidence>
<dbReference type="Proteomes" id="UP001642484">
    <property type="component" value="Unassembled WGS sequence"/>
</dbReference>
<sequence>MQGMKPWELGGSSCWEAGLHPVLCCLGALWEVPQEKIDLCWTDGRSFESCCLTERMLHTMEIRSWKYELPTCGCHVSDLRMKHAFCQLQDMLKPLDHPHCLAQLGVHPGSYHRICA</sequence>
<evidence type="ECO:0000313" key="1">
    <source>
        <dbReference type="EMBL" id="CAK9091540.1"/>
    </source>
</evidence>
<dbReference type="EMBL" id="CAXAMN010024984">
    <property type="protein sequence ID" value="CAK9091540.1"/>
    <property type="molecule type" value="Genomic_DNA"/>
</dbReference>